<dbReference type="InterPro" id="IPR013221">
    <property type="entry name" value="Mur_ligase_cen"/>
</dbReference>
<dbReference type="GO" id="GO:0004326">
    <property type="term" value="F:tetrahydrofolylpolyglutamate synthase activity"/>
    <property type="evidence" value="ECO:0007669"/>
    <property type="project" value="InterPro"/>
</dbReference>
<evidence type="ECO:0000256" key="1">
    <source>
        <dbReference type="ARBA" id="ARBA00008276"/>
    </source>
</evidence>
<dbReference type="GO" id="GO:0005739">
    <property type="term" value="C:mitochondrion"/>
    <property type="evidence" value="ECO:0007669"/>
    <property type="project" value="TreeGrafter"/>
</dbReference>
<evidence type="ECO:0000256" key="2">
    <source>
        <dbReference type="ARBA" id="ARBA00022598"/>
    </source>
</evidence>
<organism evidence="6 7">
    <name type="scientific">Theileria orientalis</name>
    <dbReference type="NCBI Taxonomy" id="68886"/>
    <lineage>
        <taxon>Eukaryota</taxon>
        <taxon>Sar</taxon>
        <taxon>Alveolata</taxon>
        <taxon>Apicomplexa</taxon>
        <taxon>Aconoidasida</taxon>
        <taxon>Piroplasmida</taxon>
        <taxon>Theileriidae</taxon>
        <taxon>Theileria</taxon>
    </lineage>
</organism>
<keyword evidence="2 6" id="KW-0436">Ligase</keyword>
<dbReference type="InterPro" id="IPR001645">
    <property type="entry name" value="Folylpolyglutamate_synth"/>
</dbReference>
<keyword evidence="4" id="KW-0067">ATP-binding</keyword>
<dbReference type="GO" id="GO:0004592">
    <property type="term" value="F:pantoate-beta-alanine ligase activity"/>
    <property type="evidence" value="ECO:0007669"/>
    <property type="project" value="UniProtKB-EC"/>
</dbReference>
<dbReference type="PANTHER" id="PTHR11136:SF0">
    <property type="entry name" value="DIHYDROFOLATE SYNTHETASE-RELATED"/>
    <property type="match status" value="1"/>
</dbReference>
<dbReference type="Proteomes" id="UP000244803">
    <property type="component" value="Chromosome 1"/>
</dbReference>
<evidence type="ECO:0000313" key="7">
    <source>
        <dbReference type="Proteomes" id="UP000244803"/>
    </source>
</evidence>
<gene>
    <name evidence="6" type="ORF">MACJ_000334</name>
</gene>
<dbReference type="SUPFAM" id="SSF53623">
    <property type="entry name" value="MurD-like peptide ligases, catalytic domain"/>
    <property type="match status" value="1"/>
</dbReference>
<dbReference type="GO" id="GO:0005829">
    <property type="term" value="C:cytosol"/>
    <property type="evidence" value="ECO:0007669"/>
    <property type="project" value="TreeGrafter"/>
</dbReference>
<dbReference type="EC" id="6.3.2.1" evidence="6"/>
<dbReference type="PANTHER" id="PTHR11136">
    <property type="entry name" value="FOLYLPOLYGLUTAMATE SYNTHASE-RELATED"/>
    <property type="match status" value="1"/>
</dbReference>
<evidence type="ECO:0000313" key="6">
    <source>
        <dbReference type="EMBL" id="UKJ87892.1"/>
    </source>
</evidence>
<evidence type="ECO:0000259" key="5">
    <source>
        <dbReference type="Pfam" id="PF08245"/>
    </source>
</evidence>
<proteinExistence type="inferred from homology"/>
<dbReference type="AlphaFoldDB" id="A0A976M3W6"/>
<dbReference type="Gene3D" id="3.40.1190.10">
    <property type="entry name" value="Mur-like, catalytic domain"/>
    <property type="match status" value="1"/>
</dbReference>
<dbReference type="NCBIfam" id="TIGR01499">
    <property type="entry name" value="folC"/>
    <property type="match status" value="1"/>
</dbReference>
<protein>
    <submittedName>
        <fullName evidence="6">Dihydrofolate synthase/folylpolyglutamate synthase</fullName>
        <ecNumber evidence="6">6.3.2.1</ecNumber>
    </submittedName>
</protein>
<keyword evidence="3" id="KW-0547">Nucleotide-binding</keyword>
<sequence length="451" mass="51100">MEDDVENEFRKTVSDILARSEKLDEFMECLDLLGIKRDQFNVIHVSGTNGKSSVSYKVSQCLISLGKTVGLFTSPHLFGCNERIRVQGVDIPKADFIRIANYINSVIGTRKIHFFSYILLLSLLYFNEKDVEWVILESGIGGFMDATNFVTNTKIVVIPSIGYDHMDLLGNTLDEIAFHKAATIKRHSVVVLGPNCYKYEIFENIARKLGAKVIKNDRRDFSSFDEENTETSRLVIEQALRIGKASESALSSRLMMRMQILSSEQCERAKRHIFSKFPGISDKMDKYGIPRAVIMDIGHNETAISRLCSDVFKVYKCNFTFCCAISERRKLRILNPIASVQGTNALGQPSLRKFYYLNVNHKYCRSLDSVINELEDPELSNGAREIIKLGLEKSKMICSGTTHYKQSGFNKNSKDNDGNNSVNWIKESDQTILTRCCIMLSSSLANVKMCW</sequence>
<dbReference type="GO" id="GO:0005524">
    <property type="term" value="F:ATP binding"/>
    <property type="evidence" value="ECO:0007669"/>
    <property type="project" value="UniProtKB-KW"/>
</dbReference>
<accession>A0A976M3W6</accession>
<feature type="domain" description="Mur ligase central" evidence="5">
    <location>
        <begin position="45"/>
        <end position="229"/>
    </location>
</feature>
<evidence type="ECO:0000256" key="3">
    <source>
        <dbReference type="ARBA" id="ARBA00022741"/>
    </source>
</evidence>
<dbReference type="OrthoDB" id="5212574at2759"/>
<reference evidence="6" key="1">
    <citation type="submission" date="2022-07" db="EMBL/GenBank/DDBJ databases">
        <title>Evaluation of T. orientalis genome assembly methods using nanopore sequencing and analysis of variation between genomes.</title>
        <authorList>
            <person name="Yam J."/>
            <person name="Micallef M.L."/>
            <person name="Liu M."/>
            <person name="Djordjevic S.P."/>
            <person name="Bogema D.R."/>
            <person name="Jenkins C."/>
        </authorList>
    </citation>
    <scope>NUCLEOTIDE SEQUENCE</scope>
    <source>
        <strain evidence="6">Fish Creek</strain>
    </source>
</reference>
<name>A0A976M3W6_THEOR</name>
<dbReference type="Pfam" id="PF08245">
    <property type="entry name" value="Mur_ligase_M"/>
    <property type="match status" value="1"/>
</dbReference>
<dbReference type="EMBL" id="CP056065">
    <property type="protein sequence ID" value="UKJ87892.1"/>
    <property type="molecule type" value="Genomic_DNA"/>
</dbReference>
<evidence type="ECO:0000256" key="4">
    <source>
        <dbReference type="ARBA" id="ARBA00022840"/>
    </source>
</evidence>
<dbReference type="InterPro" id="IPR036565">
    <property type="entry name" value="Mur-like_cat_sf"/>
</dbReference>
<dbReference type="GO" id="GO:0008841">
    <property type="term" value="F:dihydrofolate synthase activity"/>
    <property type="evidence" value="ECO:0007669"/>
    <property type="project" value="TreeGrafter"/>
</dbReference>
<comment type="similarity">
    <text evidence="1">Belongs to the folylpolyglutamate synthase family.</text>
</comment>